<gene>
    <name evidence="1" type="ORF">ARTHRO_50022</name>
</gene>
<evidence type="ECO:0000313" key="2">
    <source>
        <dbReference type="Proteomes" id="UP000032946"/>
    </source>
</evidence>
<dbReference type="Proteomes" id="UP000032946">
    <property type="component" value="Chromosome"/>
</dbReference>
<dbReference type="AlphaFoldDB" id="A0A9P1KIY2"/>
<dbReference type="RefSeq" id="WP_006623959.1">
    <property type="nucleotide sequence ID" value="NZ_FO818640.1"/>
</dbReference>
<name>A0A9P1KIY2_9CYAN</name>
<accession>A0A9P1KIY2</accession>
<dbReference type="EMBL" id="FO818640">
    <property type="protein sequence ID" value="CDM97055.1"/>
    <property type="molecule type" value="Genomic_DNA"/>
</dbReference>
<organism evidence="1 2">
    <name type="scientific">Limnospira indica PCC 8005</name>
    <dbReference type="NCBI Taxonomy" id="376219"/>
    <lineage>
        <taxon>Bacteria</taxon>
        <taxon>Bacillati</taxon>
        <taxon>Cyanobacteriota</taxon>
        <taxon>Cyanophyceae</taxon>
        <taxon>Oscillatoriophycideae</taxon>
        <taxon>Oscillatoriales</taxon>
        <taxon>Sirenicapillariaceae</taxon>
        <taxon>Limnospira</taxon>
    </lineage>
</organism>
<reference evidence="1 2" key="1">
    <citation type="submission" date="2014-02" db="EMBL/GenBank/DDBJ databases">
        <authorList>
            <person name="Genoscope - CEA"/>
        </authorList>
    </citation>
    <scope>NUCLEOTIDE SEQUENCE [LARGE SCALE GENOMIC DNA]</scope>
    <source>
        <strain evidence="1 2">PCC 8005</strain>
    </source>
</reference>
<evidence type="ECO:0000313" key="1">
    <source>
        <dbReference type="EMBL" id="CDM97055.1"/>
    </source>
</evidence>
<proteinExistence type="predicted"/>
<keyword evidence="2" id="KW-1185">Reference proteome</keyword>
<protein>
    <submittedName>
        <fullName evidence="1">Uncharacterized protein</fullName>
    </submittedName>
</protein>
<sequence length="163" mass="19324">MLTHHRKPVRLSWISTDLPLRSQIETAATLYQKDKQQFHLILQEPDLLDWQLESDGDLSPIVPLSHQPRLLWLEVSPGRAVMTMQGKSNFSYRHLWQKGMYGLSRYYLQGQSESLPNQIRLRNFTRDLTLVGYPLPEFLRLEYELWSEKLRLGNYVLLLEIHH</sequence>